<reference evidence="3" key="2">
    <citation type="submission" date="2021-02" db="EMBL/GenBank/DDBJ databases">
        <title>Aspergillus chevalieri M1 genome sequence.</title>
        <authorList>
            <person name="Kadooka C."/>
            <person name="Mori K."/>
            <person name="Futagami T."/>
        </authorList>
    </citation>
    <scope>NUCLEOTIDE SEQUENCE</scope>
    <source>
        <strain evidence="3">M1</strain>
    </source>
</reference>
<proteinExistence type="predicted"/>
<accession>A0A7R7VVX6</accession>
<evidence type="ECO:0000259" key="2">
    <source>
        <dbReference type="Pfam" id="PF00668"/>
    </source>
</evidence>
<dbReference type="GO" id="GO:0043041">
    <property type="term" value="P:amino acid activation for nonribosomal peptide biosynthetic process"/>
    <property type="evidence" value="ECO:0007669"/>
    <property type="project" value="TreeGrafter"/>
</dbReference>
<keyword evidence="4" id="KW-1185">Reference proteome</keyword>
<name>A0A7R7VVX6_ASPCH</name>
<organism evidence="3 4">
    <name type="scientific">Aspergillus chevalieri</name>
    <name type="common">Eurotium chevalieri</name>
    <dbReference type="NCBI Taxonomy" id="182096"/>
    <lineage>
        <taxon>Eukaryota</taxon>
        <taxon>Fungi</taxon>
        <taxon>Dikarya</taxon>
        <taxon>Ascomycota</taxon>
        <taxon>Pezizomycotina</taxon>
        <taxon>Eurotiomycetes</taxon>
        <taxon>Eurotiomycetidae</taxon>
        <taxon>Eurotiales</taxon>
        <taxon>Aspergillaceae</taxon>
        <taxon>Aspergillus</taxon>
        <taxon>Aspergillus subgen. Aspergillus</taxon>
    </lineage>
</organism>
<dbReference type="Pfam" id="PF00668">
    <property type="entry name" value="Condensation"/>
    <property type="match status" value="1"/>
</dbReference>
<feature type="domain" description="Condensation" evidence="2">
    <location>
        <begin position="46"/>
        <end position="115"/>
    </location>
</feature>
<protein>
    <recommendedName>
        <fullName evidence="2">Condensation domain-containing protein</fullName>
    </recommendedName>
</protein>
<dbReference type="GO" id="GO:0044550">
    <property type="term" value="P:secondary metabolite biosynthetic process"/>
    <property type="evidence" value="ECO:0007669"/>
    <property type="project" value="TreeGrafter"/>
</dbReference>
<sequence length="116" mass="12415">MTGAEQFFIRMLAGSEVTSMINPASKKSANVMNTVIMEAIPFVAFRNHGITAATMIKVAWTLVLANLAATSDVVYGYTVSGRNLPLEGVESVIGPCLNVLPVRANMNNTNTILDLL</sequence>
<dbReference type="RefSeq" id="XP_043140290.1">
    <property type="nucleotide sequence ID" value="XM_043282962.1"/>
</dbReference>
<dbReference type="PANTHER" id="PTHR45527:SF16">
    <property type="entry name" value="NONRIBOSOMAL PEPTIDE SYNTHASE ATNA-RELATED"/>
    <property type="match status" value="1"/>
</dbReference>
<dbReference type="KEGG" id="ache:ACHE_70611S"/>
<dbReference type="GO" id="GO:0016874">
    <property type="term" value="F:ligase activity"/>
    <property type="evidence" value="ECO:0007669"/>
    <property type="project" value="UniProtKB-KW"/>
</dbReference>
<dbReference type="AlphaFoldDB" id="A0A7R7VVX6"/>
<dbReference type="GO" id="GO:0005737">
    <property type="term" value="C:cytoplasm"/>
    <property type="evidence" value="ECO:0007669"/>
    <property type="project" value="TreeGrafter"/>
</dbReference>
<dbReference type="PANTHER" id="PTHR45527">
    <property type="entry name" value="NONRIBOSOMAL PEPTIDE SYNTHETASE"/>
    <property type="match status" value="1"/>
</dbReference>
<dbReference type="Proteomes" id="UP000637239">
    <property type="component" value="Chromosome 7"/>
</dbReference>
<dbReference type="GO" id="GO:0031177">
    <property type="term" value="F:phosphopantetheine binding"/>
    <property type="evidence" value="ECO:0007669"/>
    <property type="project" value="TreeGrafter"/>
</dbReference>
<dbReference type="GeneID" id="66986126"/>
<evidence type="ECO:0000256" key="1">
    <source>
        <dbReference type="ARBA" id="ARBA00022598"/>
    </source>
</evidence>
<evidence type="ECO:0000313" key="4">
    <source>
        <dbReference type="Proteomes" id="UP000637239"/>
    </source>
</evidence>
<dbReference type="Gene3D" id="3.30.559.30">
    <property type="entry name" value="Nonribosomal peptide synthetase, condensation domain"/>
    <property type="match status" value="1"/>
</dbReference>
<reference evidence="3" key="1">
    <citation type="submission" date="2021-01" db="EMBL/GenBank/DDBJ databases">
        <authorList>
            <consortium name="Aspergillus chevalieri M1 genome sequencing consortium"/>
            <person name="Kazuki M."/>
            <person name="Futagami T."/>
        </authorList>
    </citation>
    <scope>NUCLEOTIDE SEQUENCE</scope>
    <source>
        <strain evidence="3">M1</strain>
    </source>
</reference>
<gene>
    <name evidence="3" type="ORF">ACHE_70611S</name>
</gene>
<dbReference type="EMBL" id="AP024422">
    <property type="protein sequence ID" value="BCR91768.1"/>
    <property type="molecule type" value="Genomic_DNA"/>
</dbReference>
<evidence type="ECO:0000313" key="3">
    <source>
        <dbReference type="EMBL" id="BCR91768.1"/>
    </source>
</evidence>
<dbReference type="SUPFAM" id="SSF52777">
    <property type="entry name" value="CoA-dependent acyltransferases"/>
    <property type="match status" value="1"/>
</dbReference>
<keyword evidence="1" id="KW-0436">Ligase</keyword>
<dbReference type="InterPro" id="IPR001242">
    <property type="entry name" value="Condensation_dom"/>
</dbReference>